<dbReference type="EMBL" id="MJEH01000026">
    <property type="protein sequence ID" value="OEH92519.1"/>
    <property type="molecule type" value="Genomic_DNA"/>
</dbReference>
<dbReference type="Gene3D" id="3.40.630.30">
    <property type="match status" value="1"/>
</dbReference>
<evidence type="ECO:0000256" key="2">
    <source>
        <dbReference type="ARBA" id="ARBA00023315"/>
    </source>
</evidence>
<dbReference type="PROSITE" id="PS51186">
    <property type="entry name" value="GNAT"/>
    <property type="match status" value="1"/>
</dbReference>
<evidence type="ECO:0000259" key="3">
    <source>
        <dbReference type="PROSITE" id="PS51186"/>
    </source>
</evidence>
<dbReference type="Proteomes" id="UP000095209">
    <property type="component" value="Unassembled WGS sequence"/>
</dbReference>
<dbReference type="GO" id="GO:0016747">
    <property type="term" value="F:acyltransferase activity, transferring groups other than amino-acyl groups"/>
    <property type="evidence" value="ECO:0007669"/>
    <property type="project" value="InterPro"/>
</dbReference>
<accession>A0A1E5LEM9</accession>
<dbReference type="InterPro" id="IPR000182">
    <property type="entry name" value="GNAT_dom"/>
</dbReference>
<feature type="domain" description="N-acetyltransferase" evidence="3">
    <location>
        <begin position="1"/>
        <end position="142"/>
    </location>
</feature>
<dbReference type="InterPro" id="IPR050832">
    <property type="entry name" value="Bact_Acetyltransf"/>
</dbReference>
<dbReference type="Pfam" id="PF00583">
    <property type="entry name" value="Acetyltransf_1"/>
    <property type="match status" value="1"/>
</dbReference>
<dbReference type="CDD" id="cd04301">
    <property type="entry name" value="NAT_SF"/>
    <property type="match status" value="1"/>
</dbReference>
<dbReference type="PANTHER" id="PTHR43877:SF2">
    <property type="entry name" value="AMINOALKYLPHOSPHONATE N-ACETYLTRANSFERASE-RELATED"/>
    <property type="match status" value="1"/>
</dbReference>
<reference evidence="4 5" key="1">
    <citation type="submission" date="2016-08" db="EMBL/GenBank/DDBJ databases">
        <title>Genome of Bacillus solimangrovi GH2-4.</title>
        <authorList>
            <person name="Lim S."/>
            <person name="Kim B.-C."/>
        </authorList>
    </citation>
    <scope>NUCLEOTIDE SEQUENCE [LARGE SCALE GENOMIC DNA]</scope>
    <source>
        <strain evidence="4 5">GH2-4</strain>
    </source>
</reference>
<proteinExistence type="predicted"/>
<dbReference type="SUPFAM" id="SSF55729">
    <property type="entry name" value="Acyl-CoA N-acyltransferases (Nat)"/>
    <property type="match status" value="1"/>
</dbReference>
<dbReference type="RefSeq" id="WP_069717444.1">
    <property type="nucleotide sequence ID" value="NZ_MJEH01000026.1"/>
</dbReference>
<keyword evidence="2" id="KW-0012">Acyltransferase</keyword>
<evidence type="ECO:0000313" key="5">
    <source>
        <dbReference type="Proteomes" id="UP000095209"/>
    </source>
</evidence>
<evidence type="ECO:0000313" key="4">
    <source>
        <dbReference type="EMBL" id="OEH92519.1"/>
    </source>
</evidence>
<comment type="caution">
    <text evidence="4">The sequence shown here is derived from an EMBL/GenBank/DDBJ whole genome shotgun (WGS) entry which is preliminary data.</text>
</comment>
<gene>
    <name evidence="4" type="ORF">BFG57_15390</name>
</gene>
<organism evidence="4 5">
    <name type="scientific">Bacillus solimangrovi</name>
    <dbReference type="NCBI Taxonomy" id="1305675"/>
    <lineage>
        <taxon>Bacteria</taxon>
        <taxon>Bacillati</taxon>
        <taxon>Bacillota</taxon>
        <taxon>Bacilli</taxon>
        <taxon>Bacillales</taxon>
        <taxon>Bacillaceae</taxon>
        <taxon>Bacillus</taxon>
    </lineage>
</organism>
<keyword evidence="1 4" id="KW-0808">Transferase</keyword>
<name>A0A1E5LEM9_9BACI</name>
<protein>
    <submittedName>
        <fullName evidence="4">GNAT family N-acetyltransferase</fullName>
    </submittedName>
</protein>
<dbReference type="STRING" id="1305675.BFG57_15390"/>
<dbReference type="PANTHER" id="PTHR43877">
    <property type="entry name" value="AMINOALKYLPHOSPHONATE N-ACETYLTRANSFERASE-RELATED-RELATED"/>
    <property type="match status" value="1"/>
</dbReference>
<evidence type="ECO:0000256" key="1">
    <source>
        <dbReference type="ARBA" id="ARBA00022679"/>
    </source>
</evidence>
<sequence>MIREANVTDVNELARLMGELGYPTSSTEMEQRFSSISSNRSYKTFVYDVEQQLVGMIGMMLAHRYEKNESYVWGVAFVVDSTYRGQGIGNSLLLAAEQWAKERGANMITLNSGNRNERQEAHRFYTSRGFEGKATGYYKVLD</sequence>
<dbReference type="InterPro" id="IPR016181">
    <property type="entry name" value="Acyl_CoA_acyltransferase"/>
</dbReference>
<dbReference type="AlphaFoldDB" id="A0A1E5LEM9"/>
<dbReference type="OrthoDB" id="9797826at2"/>
<keyword evidence="5" id="KW-1185">Reference proteome</keyword>